<dbReference type="SUPFAM" id="SSF50249">
    <property type="entry name" value="Nucleic acid-binding proteins"/>
    <property type="match status" value="1"/>
</dbReference>
<evidence type="ECO:0000313" key="4">
    <source>
        <dbReference type="Proteomes" id="UP000245207"/>
    </source>
</evidence>
<feature type="chain" id="PRO_5015500817" description="Helitron helicase-like domain-containing protein" evidence="2">
    <location>
        <begin position="19"/>
        <end position="625"/>
    </location>
</feature>
<feature type="region of interest" description="Disordered" evidence="1">
    <location>
        <begin position="129"/>
        <end position="151"/>
    </location>
</feature>
<dbReference type="Proteomes" id="UP000245207">
    <property type="component" value="Unassembled WGS sequence"/>
</dbReference>
<accession>A0A2U1N1W2</accession>
<feature type="signal peptide" evidence="2">
    <location>
        <begin position="1"/>
        <end position="18"/>
    </location>
</feature>
<dbReference type="InterPro" id="IPR012340">
    <property type="entry name" value="NA-bd_OB-fold"/>
</dbReference>
<keyword evidence="2" id="KW-0732">Signal</keyword>
<evidence type="ECO:0000256" key="1">
    <source>
        <dbReference type="SAM" id="MobiDB-lite"/>
    </source>
</evidence>
<keyword evidence="4" id="KW-1185">Reference proteome</keyword>
<protein>
    <recommendedName>
        <fullName evidence="5">Helitron helicase-like domain-containing protein</fullName>
    </recommendedName>
</protein>
<comment type="caution">
    <text evidence="3">The sequence shown here is derived from an EMBL/GenBank/DDBJ whole genome shotgun (WGS) entry which is preliminary data.</text>
</comment>
<sequence length="625" mass="71996">MWCIRFTVASNTWFTLMCLPAQLQQYQSLLKITSFQPISKEQQKWVQKQARYRRRKNNCTTNDCGNSYCCTADGTSQPKTMQQEHEVVFCKNPKPSTLQTIQTSRKDLQGGQNLPQHPLFNNHFANVTQDHRKRKTPTSDPPTIQSDKKKVKLPHGCSHLTSHTFYHHSVPVSKDEGCSQIQQHAVGLPTHSTMQNQLTHEQTNIENQKKFKNKTSTMHYRNRKRQNTYEKPASDTSVQQLKRQHTNANSSMCSTETQNEGVSHLYIDLGDADYACQYCNATFWYGEKLKGNCHRSYPKYTKCCGGGQVYLTKEMDPPEFLKNLFRNKHFLDNIQLYSVSGAQEYQLPSSGTLGGIVFQPDANSQIDYDIIVEYKDRQPKRINKLHSSYMSLQFPLLFVYGQPGYNTNMTLKATNGGKKRSKLTMNMYYKYQLHERMSEANIKDLNPTSRNKILEAKVYRSWIGRNPPDLTEKSYHAILLDRQGDAIQANMEVSEKKTVHHLSYPWKNLSNLRVHMCSYKQLTANVGKQDIPFIYPIHNSSRSRRQDSKSVSGSNCRNSVELTLWDDLAESFPKGKIDALEKPIIIAVSSCRVARFRNNLQLSSTPATYYYINPDIPELPQYRAE</sequence>
<dbReference type="PANTHER" id="PTHR45786:SF74">
    <property type="entry name" value="ATP-DEPENDENT DNA HELICASE"/>
    <property type="match status" value="1"/>
</dbReference>
<gene>
    <name evidence="3" type="ORF">CTI12_AA317600</name>
</gene>
<dbReference type="AlphaFoldDB" id="A0A2U1N1W2"/>
<dbReference type="Gene3D" id="2.40.50.140">
    <property type="entry name" value="Nucleic acid-binding proteins"/>
    <property type="match status" value="1"/>
</dbReference>
<evidence type="ECO:0000313" key="3">
    <source>
        <dbReference type="EMBL" id="PWA67511.1"/>
    </source>
</evidence>
<reference evidence="3 4" key="1">
    <citation type="journal article" date="2018" name="Mol. Plant">
        <title>The genome of Artemisia annua provides insight into the evolution of Asteraceae family and artemisinin biosynthesis.</title>
        <authorList>
            <person name="Shen Q."/>
            <person name="Zhang L."/>
            <person name="Liao Z."/>
            <person name="Wang S."/>
            <person name="Yan T."/>
            <person name="Shi P."/>
            <person name="Liu M."/>
            <person name="Fu X."/>
            <person name="Pan Q."/>
            <person name="Wang Y."/>
            <person name="Lv Z."/>
            <person name="Lu X."/>
            <person name="Zhang F."/>
            <person name="Jiang W."/>
            <person name="Ma Y."/>
            <person name="Chen M."/>
            <person name="Hao X."/>
            <person name="Li L."/>
            <person name="Tang Y."/>
            <person name="Lv G."/>
            <person name="Zhou Y."/>
            <person name="Sun X."/>
            <person name="Brodelius P.E."/>
            <person name="Rose J.K.C."/>
            <person name="Tang K."/>
        </authorList>
    </citation>
    <scope>NUCLEOTIDE SEQUENCE [LARGE SCALE GENOMIC DNA]</scope>
    <source>
        <strain evidence="4">cv. Huhao1</strain>
        <tissue evidence="3">Leaf</tissue>
    </source>
</reference>
<dbReference type="OrthoDB" id="1166374at2759"/>
<dbReference type="PANTHER" id="PTHR45786">
    <property type="entry name" value="DNA BINDING PROTEIN-LIKE"/>
    <property type="match status" value="1"/>
</dbReference>
<proteinExistence type="predicted"/>
<evidence type="ECO:0008006" key="5">
    <source>
        <dbReference type="Google" id="ProtNLM"/>
    </source>
</evidence>
<dbReference type="EMBL" id="PKPP01003819">
    <property type="protein sequence ID" value="PWA67511.1"/>
    <property type="molecule type" value="Genomic_DNA"/>
</dbReference>
<evidence type="ECO:0000256" key="2">
    <source>
        <dbReference type="SAM" id="SignalP"/>
    </source>
</evidence>
<organism evidence="3 4">
    <name type="scientific">Artemisia annua</name>
    <name type="common">Sweet wormwood</name>
    <dbReference type="NCBI Taxonomy" id="35608"/>
    <lineage>
        <taxon>Eukaryota</taxon>
        <taxon>Viridiplantae</taxon>
        <taxon>Streptophyta</taxon>
        <taxon>Embryophyta</taxon>
        <taxon>Tracheophyta</taxon>
        <taxon>Spermatophyta</taxon>
        <taxon>Magnoliopsida</taxon>
        <taxon>eudicotyledons</taxon>
        <taxon>Gunneridae</taxon>
        <taxon>Pentapetalae</taxon>
        <taxon>asterids</taxon>
        <taxon>campanulids</taxon>
        <taxon>Asterales</taxon>
        <taxon>Asteraceae</taxon>
        <taxon>Asteroideae</taxon>
        <taxon>Anthemideae</taxon>
        <taxon>Artemisiinae</taxon>
        <taxon>Artemisia</taxon>
    </lineage>
</organism>
<name>A0A2U1N1W2_ARTAN</name>